<dbReference type="AlphaFoldDB" id="A0AA39UEF3"/>
<dbReference type="PANTHER" id="PTHR31252:SF11">
    <property type="entry name" value="DUF4419 DOMAIN-CONTAINING PROTEIN"/>
    <property type="match status" value="1"/>
</dbReference>
<keyword evidence="2" id="KW-1185">Reference proteome</keyword>
<evidence type="ECO:0000313" key="2">
    <source>
        <dbReference type="Proteomes" id="UP001166286"/>
    </source>
</evidence>
<dbReference type="Pfam" id="PF14388">
    <property type="entry name" value="DUF4419"/>
    <property type="match status" value="1"/>
</dbReference>
<organism evidence="1 2">
    <name type="scientific">Cladonia borealis</name>
    <dbReference type="NCBI Taxonomy" id="184061"/>
    <lineage>
        <taxon>Eukaryota</taxon>
        <taxon>Fungi</taxon>
        <taxon>Dikarya</taxon>
        <taxon>Ascomycota</taxon>
        <taxon>Pezizomycotina</taxon>
        <taxon>Lecanoromycetes</taxon>
        <taxon>OSLEUM clade</taxon>
        <taxon>Lecanoromycetidae</taxon>
        <taxon>Lecanorales</taxon>
        <taxon>Lecanorineae</taxon>
        <taxon>Cladoniaceae</taxon>
        <taxon>Cladonia</taxon>
    </lineage>
</organism>
<name>A0AA39UEF3_9LECA</name>
<sequence length="349" mass="39021">MPFTYVMIPLHGDVKTPIAPPNFATNIGEIARAACNEMHNNAMLVRTRFMTGADGIDPRGRVGVPNGLIITILKAYTNHHRLMLSAEDFEAAILVQLNSRRMAMGPKSMALVEEGIRTEVKDDPTGLATPILGNLQADVLQAGAPHDIDLRDINILIKWGLRVRMEPSLPRGGNKDMSNNLFHDGGIPEVMLLGTKADWAKLREQFSNLGDGGEDIDLRNFSQAVSRLVTFFETSFENPRADYIRTFWNLMCPRGDQTGWLAVFNYWDAYGDVTEIKYDQDKMMIPTGYLKMDHLSPGYRLQDFRVRRRDGSEILVKHVLGSVGTEYSTSPTGVFDTVQPMRGSLMFAP</sequence>
<dbReference type="InterPro" id="IPR025533">
    <property type="entry name" value="DUF4419"/>
</dbReference>
<proteinExistence type="predicted"/>
<evidence type="ECO:0000313" key="1">
    <source>
        <dbReference type="EMBL" id="KAK0516521.1"/>
    </source>
</evidence>
<dbReference type="EMBL" id="JAFEKC020000002">
    <property type="protein sequence ID" value="KAK0516521.1"/>
    <property type="molecule type" value="Genomic_DNA"/>
</dbReference>
<comment type="caution">
    <text evidence="1">The sequence shown here is derived from an EMBL/GenBank/DDBJ whole genome shotgun (WGS) entry which is preliminary data.</text>
</comment>
<dbReference type="Proteomes" id="UP001166286">
    <property type="component" value="Unassembled WGS sequence"/>
</dbReference>
<reference evidence="1" key="1">
    <citation type="submission" date="2023-03" db="EMBL/GenBank/DDBJ databases">
        <title>Complete genome of Cladonia borealis.</title>
        <authorList>
            <person name="Park H."/>
        </authorList>
    </citation>
    <scope>NUCLEOTIDE SEQUENCE</scope>
    <source>
        <strain evidence="1">ANT050790</strain>
    </source>
</reference>
<protein>
    <submittedName>
        <fullName evidence="1">Uncharacterized protein</fullName>
    </submittedName>
</protein>
<dbReference type="PANTHER" id="PTHR31252">
    <property type="entry name" value="DUF4419 DOMAIN-CONTAINING PROTEIN"/>
    <property type="match status" value="1"/>
</dbReference>
<accession>A0AA39UEF3</accession>
<gene>
    <name evidence="1" type="ORF">JMJ35_001124</name>
</gene>